<dbReference type="Pfam" id="PF01928">
    <property type="entry name" value="CYTH"/>
    <property type="match status" value="1"/>
</dbReference>
<organism evidence="3 4">
    <name type="scientific">Aureimonas endophytica</name>
    <dbReference type="NCBI Taxonomy" id="2027858"/>
    <lineage>
        <taxon>Bacteria</taxon>
        <taxon>Pseudomonadati</taxon>
        <taxon>Pseudomonadota</taxon>
        <taxon>Alphaproteobacteria</taxon>
        <taxon>Hyphomicrobiales</taxon>
        <taxon>Aurantimonadaceae</taxon>
        <taxon>Aureimonas</taxon>
    </lineage>
</organism>
<dbReference type="InterPro" id="IPR012042">
    <property type="entry name" value="NeuTTM/CthTTM-like"/>
</dbReference>
<reference evidence="3" key="1">
    <citation type="journal article" date="2014" name="Int. J. Syst. Evol. Microbiol.">
        <title>Complete genome sequence of Corynebacterium casei LMG S-19264T (=DSM 44701T), isolated from a smear-ripened cheese.</title>
        <authorList>
            <consortium name="US DOE Joint Genome Institute (JGI-PGF)"/>
            <person name="Walter F."/>
            <person name="Albersmeier A."/>
            <person name="Kalinowski J."/>
            <person name="Ruckert C."/>
        </authorList>
    </citation>
    <scope>NUCLEOTIDE SEQUENCE</scope>
    <source>
        <strain evidence="3">CGMCC 1.15367</strain>
    </source>
</reference>
<protein>
    <submittedName>
        <fullName evidence="3">Adenylate cyclase</fullName>
    </submittedName>
</protein>
<dbReference type="AlphaFoldDB" id="A0A916ZXA7"/>
<dbReference type="InterPro" id="IPR023577">
    <property type="entry name" value="CYTH_domain"/>
</dbReference>
<dbReference type="InterPro" id="IPR033469">
    <property type="entry name" value="CYTH-like_dom_sf"/>
</dbReference>
<accession>A0A916ZXA7</accession>
<dbReference type="Gene3D" id="2.40.320.10">
    <property type="entry name" value="Hypothetical Protein Pfu-838710-001"/>
    <property type="match status" value="1"/>
</dbReference>
<dbReference type="RefSeq" id="WP_188911782.1">
    <property type="nucleotide sequence ID" value="NZ_BMIQ01000007.1"/>
</dbReference>
<dbReference type="CDD" id="cd07891">
    <property type="entry name" value="CYTH-like_CthTTM-like_1"/>
    <property type="match status" value="1"/>
</dbReference>
<dbReference type="Proteomes" id="UP000644699">
    <property type="component" value="Unassembled WGS sequence"/>
</dbReference>
<evidence type="ECO:0000256" key="1">
    <source>
        <dbReference type="PIRSR" id="PIRSR016487-1"/>
    </source>
</evidence>
<dbReference type="EMBL" id="BMIQ01000007">
    <property type="protein sequence ID" value="GGE17719.1"/>
    <property type="molecule type" value="Genomic_DNA"/>
</dbReference>
<sequence>MAQEIERKFLIRDASWRDEPASTETFRQFYLARRDGFSVRIRIIDEARAFLTMKTGNGLQRGEYEYELPLADARELERAHIGTVIEKRRHCIAHGRHVIEVDVFAGALAPLVVAEIELESAEDVVELPRWFGREITDDPAFSNVGLATNGLPEEFRT</sequence>
<proteinExistence type="predicted"/>
<feature type="domain" description="CYTH" evidence="2">
    <location>
        <begin position="2"/>
        <end position="149"/>
    </location>
</feature>
<dbReference type="PANTHER" id="PTHR40114">
    <property type="entry name" value="SLR0698 PROTEIN"/>
    <property type="match status" value="1"/>
</dbReference>
<dbReference type="PIRSF" id="PIRSF016487">
    <property type="entry name" value="CYTH_UCP016487"/>
    <property type="match status" value="1"/>
</dbReference>
<feature type="active site" description="Proton acceptor" evidence="1">
    <location>
        <position position="30"/>
    </location>
</feature>
<comment type="caution">
    <text evidence="3">The sequence shown here is derived from an EMBL/GenBank/DDBJ whole genome shotgun (WGS) entry which is preliminary data.</text>
</comment>
<evidence type="ECO:0000313" key="4">
    <source>
        <dbReference type="Proteomes" id="UP000644699"/>
    </source>
</evidence>
<dbReference type="PROSITE" id="PS51707">
    <property type="entry name" value="CYTH"/>
    <property type="match status" value="1"/>
</dbReference>
<name>A0A916ZXA7_9HYPH</name>
<reference evidence="3" key="2">
    <citation type="submission" date="2020-09" db="EMBL/GenBank/DDBJ databases">
        <authorList>
            <person name="Sun Q."/>
            <person name="Zhou Y."/>
        </authorList>
    </citation>
    <scope>NUCLEOTIDE SEQUENCE</scope>
    <source>
        <strain evidence="3">CGMCC 1.15367</strain>
    </source>
</reference>
<keyword evidence="4" id="KW-1185">Reference proteome</keyword>
<evidence type="ECO:0000259" key="2">
    <source>
        <dbReference type="PROSITE" id="PS51707"/>
    </source>
</evidence>
<dbReference type="SMART" id="SM01118">
    <property type="entry name" value="CYTH"/>
    <property type="match status" value="1"/>
</dbReference>
<evidence type="ECO:0000313" key="3">
    <source>
        <dbReference type="EMBL" id="GGE17719.1"/>
    </source>
</evidence>
<gene>
    <name evidence="3" type="ORF">GCM10011390_41100</name>
</gene>
<dbReference type="SUPFAM" id="SSF55154">
    <property type="entry name" value="CYTH-like phosphatases"/>
    <property type="match status" value="1"/>
</dbReference>
<dbReference type="PANTHER" id="PTHR40114:SF1">
    <property type="entry name" value="SLR0698 PROTEIN"/>
    <property type="match status" value="1"/>
</dbReference>